<keyword evidence="5" id="KW-0865">Zymogen</keyword>
<evidence type="ECO:0000256" key="6">
    <source>
        <dbReference type="ARBA" id="ARBA00023157"/>
    </source>
</evidence>
<dbReference type="SMART" id="SM00848">
    <property type="entry name" value="Inhibitor_I29"/>
    <property type="match status" value="1"/>
</dbReference>
<dbReference type="InterPro" id="IPR000169">
    <property type="entry name" value="Pept_cys_AS"/>
</dbReference>
<keyword evidence="10" id="KW-1185">Reference proteome</keyword>
<keyword evidence="6" id="KW-1015">Disulfide bond</keyword>
<dbReference type="SUPFAM" id="SSF54001">
    <property type="entry name" value="Cysteine proteinases"/>
    <property type="match status" value="1"/>
</dbReference>
<evidence type="ECO:0000313" key="10">
    <source>
        <dbReference type="Proteomes" id="UP001165740"/>
    </source>
</evidence>
<evidence type="ECO:0000256" key="2">
    <source>
        <dbReference type="ARBA" id="ARBA00022670"/>
    </source>
</evidence>
<comment type="similarity">
    <text evidence="1">Belongs to the peptidase C1 family.</text>
</comment>
<feature type="domain" description="Cathepsin propeptide inhibitor" evidence="9">
    <location>
        <begin position="23"/>
        <end position="83"/>
    </location>
</feature>
<feature type="chain" id="PRO_5041000560" evidence="7">
    <location>
        <begin position="20"/>
        <end position="327"/>
    </location>
</feature>
<organism evidence="10 11">
    <name type="scientific">Biomphalaria glabrata</name>
    <name type="common">Bloodfluke planorb</name>
    <name type="synonym">Freshwater snail</name>
    <dbReference type="NCBI Taxonomy" id="6526"/>
    <lineage>
        <taxon>Eukaryota</taxon>
        <taxon>Metazoa</taxon>
        <taxon>Spiralia</taxon>
        <taxon>Lophotrochozoa</taxon>
        <taxon>Mollusca</taxon>
        <taxon>Gastropoda</taxon>
        <taxon>Heterobranchia</taxon>
        <taxon>Euthyneura</taxon>
        <taxon>Panpulmonata</taxon>
        <taxon>Hygrophila</taxon>
        <taxon>Lymnaeoidea</taxon>
        <taxon>Planorbidae</taxon>
        <taxon>Biomphalaria</taxon>
    </lineage>
</organism>
<dbReference type="InterPro" id="IPR013128">
    <property type="entry name" value="Peptidase_C1A"/>
</dbReference>
<dbReference type="GeneID" id="106058997"/>
<dbReference type="GO" id="GO:0006508">
    <property type="term" value="P:proteolysis"/>
    <property type="evidence" value="ECO:0007669"/>
    <property type="project" value="UniProtKB-KW"/>
</dbReference>
<dbReference type="InterPro" id="IPR025661">
    <property type="entry name" value="Pept_asp_AS"/>
</dbReference>
<dbReference type="SMART" id="SM00645">
    <property type="entry name" value="Pept_C1"/>
    <property type="match status" value="1"/>
</dbReference>
<protein>
    <submittedName>
        <fullName evidence="11">Procathepsin L-like</fullName>
    </submittedName>
</protein>
<dbReference type="CDD" id="cd02248">
    <property type="entry name" value="Peptidase_C1A"/>
    <property type="match status" value="1"/>
</dbReference>
<dbReference type="OMA" id="NKQCKYS"/>
<dbReference type="InterPro" id="IPR013201">
    <property type="entry name" value="Prot_inhib_I29"/>
</dbReference>
<proteinExistence type="inferred from homology"/>
<reference evidence="11" key="1">
    <citation type="submission" date="2025-08" db="UniProtKB">
        <authorList>
            <consortium name="RefSeq"/>
        </authorList>
    </citation>
    <scope>IDENTIFICATION</scope>
</reference>
<dbReference type="AlphaFoldDB" id="A0A9W2ZE63"/>
<keyword evidence="2" id="KW-0645">Protease</keyword>
<accession>A0A9W2ZE63</accession>
<evidence type="ECO:0000313" key="11">
    <source>
        <dbReference type="RefSeq" id="XP_055873252.1"/>
    </source>
</evidence>
<gene>
    <name evidence="11" type="primary">LOC106058997</name>
</gene>
<sequence>MFKLTLALALVTFVTCAPADNDWARFKGAFSKRYKSPSEEVKRRGIWESNLALIRKHNQEYDNGVHTYNLGENIYSDLTSQEFVAKLTGYNSSLAQGRTSSVSGVASTLQLAPQPTVNWTDKGYVTEVKDQGQCGSCWAFSATGALEGQIYKKTGKLISLSEQNLVDCSGAYGNQGCNGGWMNSAFTYIRDNNGINTEVSYPYEAVNGICRFNSANVGATDTGFVNIAQSESALQNAVATVGPISVAINAGLYTFQFYKSGVYYDKKCSSSTLNHGVLVVGYGTSASDYWLVKNSWGKSWGLNGYIQMSRNRNNNCGIASAASYPTV</sequence>
<dbReference type="PRINTS" id="PR00705">
    <property type="entry name" value="PAPAIN"/>
</dbReference>
<dbReference type="OrthoDB" id="10253408at2759"/>
<dbReference type="PROSITE" id="PS00139">
    <property type="entry name" value="THIOL_PROTEASE_CYS"/>
    <property type="match status" value="1"/>
</dbReference>
<keyword evidence="3" id="KW-0378">Hydrolase</keyword>
<keyword evidence="4" id="KW-0788">Thiol protease</keyword>
<evidence type="ECO:0000259" key="8">
    <source>
        <dbReference type="SMART" id="SM00645"/>
    </source>
</evidence>
<dbReference type="InterPro" id="IPR000668">
    <property type="entry name" value="Peptidase_C1A_C"/>
</dbReference>
<dbReference type="Pfam" id="PF08246">
    <property type="entry name" value="Inhibitor_I29"/>
    <property type="match status" value="1"/>
</dbReference>
<evidence type="ECO:0000256" key="3">
    <source>
        <dbReference type="ARBA" id="ARBA00022801"/>
    </source>
</evidence>
<dbReference type="InterPro" id="IPR038765">
    <property type="entry name" value="Papain-like_cys_pep_sf"/>
</dbReference>
<feature type="signal peptide" evidence="7">
    <location>
        <begin position="1"/>
        <end position="19"/>
    </location>
</feature>
<evidence type="ECO:0000259" key="9">
    <source>
        <dbReference type="SMART" id="SM00848"/>
    </source>
</evidence>
<keyword evidence="7" id="KW-0732">Signal</keyword>
<dbReference type="GO" id="GO:0008234">
    <property type="term" value="F:cysteine-type peptidase activity"/>
    <property type="evidence" value="ECO:0007669"/>
    <property type="project" value="UniProtKB-KW"/>
</dbReference>
<dbReference type="PROSITE" id="PS00639">
    <property type="entry name" value="THIOL_PROTEASE_HIS"/>
    <property type="match status" value="1"/>
</dbReference>
<dbReference type="InterPro" id="IPR039417">
    <property type="entry name" value="Peptidase_C1A_papain-like"/>
</dbReference>
<dbReference type="Gene3D" id="3.90.70.10">
    <property type="entry name" value="Cysteine proteinases"/>
    <property type="match status" value="1"/>
</dbReference>
<dbReference type="PANTHER" id="PTHR12411">
    <property type="entry name" value="CYSTEINE PROTEASE FAMILY C1-RELATED"/>
    <property type="match status" value="1"/>
</dbReference>
<evidence type="ECO:0000256" key="1">
    <source>
        <dbReference type="ARBA" id="ARBA00008455"/>
    </source>
</evidence>
<evidence type="ECO:0000256" key="4">
    <source>
        <dbReference type="ARBA" id="ARBA00022807"/>
    </source>
</evidence>
<dbReference type="PROSITE" id="PS00640">
    <property type="entry name" value="THIOL_PROTEASE_ASN"/>
    <property type="match status" value="1"/>
</dbReference>
<dbReference type="Pfam" id="PF00112">
    <property type="entry name" value="Peptidase_C1"/>
    <property type="match status" value="1"/>
</dbReference>
<evidence type="ECO:0000256" key="7">
    <source>
        <dbReference type="SAM" id="SignalP"/>
    </source>
</evidence>
<dbReference type="InterPro" id="IPR025660">
    <property type="entry name" value="Pept_his_AS"/>
</dbReference>
<dbReference type="Proteomes" id="UP001165740">
    <property type="component" value="Chromosome 18"/>
</dbReference>
<feature type="domain" description="Peptidase C1A papain C-terminal" evidence="8">
    <location>
        <begin position="113"/>
        <end position="326"/>
    </location>
</feature>
<name>A0A9W2ZE63_BIOGL</name>
<dbReference type="FunFam" id="3.90.70.10:FF:000006">
    <property type="entry name" value="Cathepsin S"/>
    <property type="match status" value="1"/>
</dbReference>
<dbReference type="RefSeq" id="XP_055873252.1">
    <property type="nucleotide sequence ID" value="XM_056017277.1"/>
</dbReference>
<evidence type="ECO:0000256" key="5">
    <source>
        <dbReference type="ARBA" id="ARBA00023145"/>
    </source>
</evidence>